<feature type="non-terminal residue" evidence="1">
    <location>
        <position position="1"/>
    </location>
</feature>
<accession>A0A821ZED1</accession>
<organism evidence="1 2">
    <name type="scientific">Rotaria socialis</name>
    <dbReference type="NCBI Taxonomy" id="392032"/>
    <lineage>
        <taxon>Eukaryota</taxon>
        <taxon>Metazoa</taxon>
        <taxon>Spiralia</taxon>
        <taxon>Gnathifera</taxon>
        <taxon>Rotifera</taxon>
        <taxon>Eurotatoria</taxon>
        <taxon>Bdelloidea</taxon>
        <taxon>Philodinida</taxon>
        <taxon>Philodinidae</taxon>
        <taxon>Rotaria</taxon>
    </lineage>
</organism>
<gene>
    <name evidence="1" type="ORF">QYT958_LOCUS36246</name>
</gene>
<comment type="caution">
    <text evidence="1">The sequence shown here is derived from an EMBL/GenBank/DDBJ whole genome shotgun (WGS) entry which is preliminary data.</text>
</comment>
<dbReference type="AlphaFoldDB" id="A0A821ZED1"/>
<dbReference type="EMBL" id="CAJOBR010028565">
    <property type="protein sequence ID" value="CAF4981914.1"/>
    <property type="molecule type" value="Genomic_DNA"/>
</dbReference>
<dbReference type="Proteomes" id="UP000663848">
    <property type="component" value="Unassembled WGS sequence"/>
</dbReference>
<sequence length="247" mass="28417">VSFDGSQSTPVSSSMDKEHYRQVPYRFLSNESNTDACKLEKLTNLFPDMKTTIELELFKINNLSRTIDRLSRVYTVLTALDVRDDTLHLFLGPYHLSLGPALFAAMNFKNASTALLVNSHPTSSATTESHRRKRRREVVLRRFRRVVRKLTLVISIINELRAASILTPYNQYELYKRGIYDLVLAGRKESSNSMFSKNEFMEELENLNVEKSSGERNPLLASNFTKINHLLNLISSSQQQQQQQQQQ</sequence>
<feature type="non-terminal residue" evidence="1">
    <location>
        <position position="247"/>
    </location>
</feature>
<evidence type="ECO:0000313" key="1">
    <source>
        <dbReference type="EMBL" id="CAF4981914.1"/>
    </source>
</evidence>
<reference evidence="1" key="1">
    <citation type="submission" date="2021-02" db="EMBL/GenBank/DDBJ databases">
        <authorList>
            <person name="Nowell W R."/>
        </authorList>
    </citation>
    <scope>NUCLEOTIDE SEQUENCE</scope>
</reference>
<protein>
    <submittedName>
        <fullName evidence="1">Uncharacterized protein</fullName>
    </submittedName>
</protein>
<name>A0A821ZED1_9BILA</name>
<evidence type="ECO:0000313" key="2">
    <source>
        <dbReference type="Proteomes" id="UP000663848"/>
    </source>
</evidence>
<proteinExistence type="predicted"/>